<dbReference type="InterPro" id="IPR036770">
    <property type="entry name" value="Ankyrin_rpt-contain_sf"/>
</dbReference>
<accession>A0A2P4ZPZ8</accession>
<organism evidence="4 5">
    <name type="scientific">Trichoderma gamsii</name>
    <dbReference type="NCBI Taxonomy" id="398673"/>
    <lineage>
        <taxon>Eukaryota</taxon>
        <taxon>Fungi</taxon>
        <taxon>Dikarya</taxon>
        <taxon>Ascomycota</taxon>
        <taxon>Pezizomycotina</taxon>
        <taxon>Sordariomycetes</taxon>
        <taxon>Hypocreomycetidae</taxon>
        <taxon>Hypocreales</taxon>
        <taxon>Hypocreaceae</taxon>
        <taxon>Trichoderma</taxon>
    </lineage>
</organism>
<dbReference type="InterPro" id="IPR002110">
    <property type="entry name" value="Ankyrin_rpt"/>
</dbReference>
<comment type="caution">
    <text evidence="4">The sequence shown here is derived from an EMBL/GenBank/DDBJ whole genome shotgun (WGS) entry which is preliminary data.</text>
</comment>
<evidence type="ECO:0000256" key="2">
    <source>
        <dbReference type="ARBA" id="ARBA00023043"/>
    </source>
</evidence>
<dbReference type="STRING" id="398673.A0A2P4ZPZ8"/>
<dbReference type="AlphaFoldDB" id="A0A2P4ZPZ8"/>
<dbReference type="SUPFAM" id="SSF48403">
    <property type="entry name" value="Ankyrin repeat"/>
    <property type="match status" value="1"/>
</dbReference>
<feature type="repeat" description="ANK" evidence="3">
    <location>
        <begin position="81"/>
        <end position="110"/>
    </location>
</feature>
<dbReference type="PANTHER" id="PTHR24180">
    <property type="entry name" value="CYCLIN-DEPENDENT KINASE INHIBITOR 2C-RELATED"/>
    <property type="match status" value="1"/>
</dbReference>
<evidence type="ECO:0000256" key="1">
    <source>
        <dbReference type="ARBA" id="ARBA00022737"/>
    </source>
</evidence>
<dbReference type="PROSITE" id="PS50088">
    <property type="entry name" value="ANK_REPEAT"/>
    <property type="match status" value="5"/>
</dbReference>
<dbReference type="GeneID" id="36347545"/>
<dbReference type="InterPro" id="IPR051637">
    <property type="entry name" value="Ank_repeat_dom-contain_49"/>
</dbReference>
<dbReference type="RefSeq" id="XP_024405747.1">
    <property type="nucleotide sequence ID" value="XM_024549517.1"/>
</dbReference>
<dbReference type="PANTHER" id="PTHR24180:SF45">
    <property type="entry name" value="POLY [ADP-RIBOSE] POLYMERASE TANKYRASE"/>
    <property type="match status" value="1"/>
</dbReference>
<keyword evidence="5" id="KW-1185">Reference proteome</keyword>
<reference evidence="4 5" key="1">
    <citation type="journal article" date="2016" name="Genome Announc.">
        <title>Draft Whole-Genome Sequence of Trichoderma gamsii T6085, a Promising Biocontrol Agent of Fusarium Head Blight on Wheat.</title>
        <authorList>
            <person name="Baroncelli R."/>
            <person name="Zapparata A."/>
            <person name="Piaggeschi G."/>
            <person name="Sarrocco S."/>
            <person name="Vannacci G."/>
        </authorList>
    </citation>
    <scope>NUCLEOTIDE SEQUENCE [LARGE SCALE GENOMIC DNA]</scope>
    <source>
        <strain evidence="4 5">T6085</strain>
    </source>
</reference>
<protein>
    <submittedName>
        <fullName evidence="4">Uncharacterized protein</fullName>
    </submittedName>
</protein>
<dbReference type="Proteomes" id="UP000054821">
    <property type="component" value="Unassembled WGS sequence"/>
</dbReference>
<dbReference type="PROSITE" id="PS50297">
    <property type="entry name" value="ANK_REP_REGION"/>
    <property type="match status" value="5"/>
</dbReference>
<dbReference type="Pfam" id="PF13637">
    <property type="entry name" value="Ank_4"/>
    <property type="match status" value="1"/>
</dbReference>
<sequence length="263" mass="29205">MRRPYLNFNWEDECSQSPLLYVYEAGDKALLGVLIEKCISDFDEIPRFSHALLRTAVERGHGDFIKLLLQKGARIDARNSWGDTALCCAVQGKHKDMAQLLIQAGADIEACGWRRDMTPLLEAVASGQKDLVDLLLEKGANVEAMNKLGRTPLICAIRDDYVNVALQLLEKGSNIEGKDKEGQTPLMWAIRRRNIGSVRLLLSRGAKITAGKVANIRSGWIGVGVSEELSKKIRANSELTLLEFAQQFKETEIIELLSRNGAI</sequence>
<feature type="repeat" description="ANK" evidence="3">
    <location>
        <begin position="148"/>
        <end position="180"/>
    </location>
</feature>
<feature type="repeat" description="ANK" evidence="3">
    <location>
        <begin position="48"/>
        <end position="80"/>
    </location>
</feature>
<name>A0A2P4ZPZ8_9HYPO</name>
<dbReference type="Gene3D" id="1.25.40.20">
    <property type="entry name" value="Ankyrin repeat-containing domain"/>
    <property type="match status" value="1"/>
</dbReference>
<dbReference type="EMBL" id="JPDN02000014">
    <property type="protein sequence ID" value="PON26351.1"/>
    <property type="molecule type" value="Genomic_DNA"/>
</dbReference>
<evidence type="ECO:0000313" key="5">
    <source>
        <dbReference type="Proteomes" id="UP000054821"/>
    </source>
</evidence>
<keyword evidence="2 3" id="KW-0040">ANK repeat</keyword>
<dbReference type="SMART" id="SM00248">
    <property type="entry name" value="ANK"/>
    <property type="match status" value="6"/>
</dbReference>
<proteinExistence type="predicted"/>
<dbReference type="Pfam" id="PF12796">
    <property type="entry name" value="Ank_2"/>
    <property type="match status" value="1"/>
</dbReference>
<feature type="repeat" description="ANK" evidence="3">
    <location>
        <begin position="181"/>
        <end position="213"/>
    </location>
</feature>
<keyword evidence="1" id="KW-0677">Repeat</keyword>
<feature type="repeat" description="ANK" evidence="3">
    <location>
        <begin position="115"/>
        <end position="147"/>
    </location>
</feature>
<evidence type="ECO:0000313" key="4">
    <source>
        <dbReference type="EMBL" id="PON26351.1"/>
    </source>
</evidence>
<gene>
    <name evidence="4" type="ORF">TGAM01_v204827</name>
</gene>
<evidence type="ECO:0000256" key="3">
    <source>
        <dbReference type="PROSITE-ProRule" id="PRU00023"/>
    </source>
</evidence>